<sequence>MIRQATKADLPALLDIEARAFSGDRLSQRSFRHLLTKAHAVTLVAEEGGVPLGYASLLFHEGTWIARLYSLALAPEARGKGLSRPLLEAAVEAARAQDCAVLRLEVREDNAAARHLYESAGFRRFGSHADYYEDGATAIRMERSLAAAPAPKARRLPYYAQTLDFTCGPSALMMAMKALDETAAFDRREELRLWREATTIFMTAGHGGCGPHGLALAAWRRGFEVELFVNDEGALLVDTVRGEEKKAVVRLVHDDMAEQVEAAGIPVTHGALGLSALVERVAKGEVPIVLISTWALAGQKQPHWVAISDIDEHFVYVNDPEVYDGRSRSDSIRMPIARPAFERMARFGRGQQKAAVIVKGRHGPT</sequence>
<proteinExistence type="predicted"/>
<dbReference type="PANTHER" id="PTHR43877:SF2">
    <property type="entry name" value="AMINOALKYLPHOSPHONATE N-ACETYLTRANSFERASE-RELATED"/>
    <property type="match status" value="1"/>
</dbReference>
<reference evidence="4 5" key="1">
    <citation type="submission" date="2018-05" db="EMBL/GenBank/DDBJ databases">
        <title>Zavarzinia sp. HR-AS.</title>
        <authorList>
            <person name="Lee Y."/>
            <person name="Jeon C.O."/>
        </authorList>
    </citation>
    <scope>NUCLEOTIDE SEQUENCE [LARGE SCALE GENOMIC DNA]</scope>
    <source>
        <strain evidence="4 5">HR-AS</strain>
    </source>
</reference>
<dbReference type="OrthoDB" id="9804026at2"/>
<dbReference type="RefSeq" id="WP_109907136.1">
    <property type="nucleotide sequence ID" value="NZ_QGLE01000010.1"/>
</dbReference>
<dbReference type="Proteomes" id="UP000245461">
    <property type="component" value="Unassembled WGS sequence"/>
</dbReference>
<dbReference type="Gene3D" id="3.90.70.10">
    <property type="entry name" value="Cysteine proteinases"/>
    <property type="match status" value="1"/>
</dbReference>
<keyword evidence="2" id="KW-0012">Acyltransferase</keyword>
<dbReference type="InterPro" id="IPR000182">
    <property type="entry name" value="GNAT_dom"/>
</dbReference>
<dbReference type="GO" id="GO:0016747">
    <property type="term" value="F:acyltransferase activity, transferring groups other than amino-acyl groups"/>
    <property type="evidence" value="ECO:0007669"/>
    <property type="project" value="InterPro"/>
</dbReference>
<evidence type="ECO:0000256" key="2">
    <source>
        <dbReference type="ARBA" id="ARBA00023315"/>
    </source>
</evidence>
<dbReference type="CDD" id="cd04301">
    <property type="entry name" value="NAT_SF"/>
    <property type="match status" value="1"/>
</dbReference>
<dbReference type="EMBL" id="QGLE01000010">
    <property type="protein sequence ID" value="PWR20139.1"/>
    <property type="molecule type" value="Genomic_DNA"/>
</dbReference>
<dbReference type="PANTHER" id="PTHR43877">
    <property type="entry name" value="AMINOALKYLPHOSPHONATE N-ACETYLTRANSFERASE-RELATED-RELATED"/>
    <property type="match status" value="1"/>
</dbReference>
<keyword evidence="5" id="KW-1185">Reference proteome</keyword>
<dbReference type="Gene3D" id="3.40.630.30">
    <property type="match status" value="1"/>
</dbReference>
<dbReference type="Pfam" id="PF00583">
    <property type="entry name" value="Acetyltransf_1"/>
    <property type="match status" value="1"/>
</dbReference>
<dbReference type="InterPro" id="IPR016181">
    <property type="entry name" value="Acyl_CoA_acyltransferase"/>
</dbReference>
<evidence type="ECO:0000256" key="1">
    <source>
        <dbReference type="ARBA" id="ARBA00022679"/>
    </source>
</evidence>
<comment type="caution">
    <text evidence="4">The sequence shown here is derived from an EMBL/GenBank/DDBJ whole genome shotgun (WGS) entry which is preliminary data.</text>
</comment>
<protein>
    <submittedName>
        <fullName evidence="4">Ribosomal-protein-alanine acetyltransferase</fullName>
    </submittedName>
</protein>
<keyword evidence="1 4" id="KW-0808">Transferase</keyword>
<evidence type="ECO:0000259" key="3">
    <source>
        <dbReference type="PROSITE" id="PS51186"/>
    </source>
</evidence>
<evidence type="ECO:0000313" key="5">
    <source>
        <dbReference type="Proteomes" id="UP000245461"/>
    </source>
</evidence>
<organism evidence="4 5">
    <name type="scientific">Zavarzinia aquatilis</name>
    <dbReference type="NCBI Taxonomy" id="2211142"/>
    <lineage>
        <taxon>Bacteria</taxon>
        <taxon>Pseudomonadati</taxon>
        <taxon>Pseudomonadota</taxon>
        <taxon>Alphaproteobacteria</taxon>
        <taxon>Rhodospirillales</taxon>
        <taxon>Zavarziniaceae</taxon>
        <taxon>Zavarzinia</taxon>
    </lineage>
</organism>
<dbReference type="PROSITE" id="PS51186">
    <property type="entry name" value="GNAT"/>
    <property type="match status" value="1"/>
</dbReference>
<dbReference type="AlphaFoldDB" id="A0A317DZJ8"/>
<name>A0A317DZJ8_9PROT</name>
<evidence type="ECO:0000313" key="4">
    <source>
        <dbReference type="EMBL" id="PWR20139.1"/>
    </source>
</evidence>
<dbReference type="Pfam" id="PF11814">
    <property type="entry name" value="DUF3335"/>
    <property type="match status" value="1"/>
</dbReference>
<feature type="domain" description="N-acetyltransferase" evidence="3">
    <location>
        <begin position="1"/>
        <end position="146"/>
    </location>
</feature>
<dbReference type="InterPro" id="IPR050832">
    <property type="entry name" value="Bact_Acetyltransf"/>
</dbReference>
<accession>A0A317DZJ8</accession>
<dbReference type="InterPro" id="IPR021770">
    <property type="entry name" value="DUF3335"/>
</dbReference>
<dbReference type="SUPFAM" id="SSF55729">
    <property type="entry name" value="Acyl-CoA N-acyltransferases (Nat)"/>
    <property type="match status" value="1"/>
</dbReference>
<gene>
    <name evidence="4" type="ORF">DKG74_15745</name>
</gene>